<dbReference type="InterPro" id="IPR011990">
    <property type="entry name" value="TPR-like_helical_dom_sf"/>
</dbReference>
<dbReference type="Proteomes" id="UP000295497">
    <property type="component" value="Chromosome"/>
</dbReference>
<accession>A0A4P2QYR3</accession>
<organism evidence="4 5">
    <name type="scientific">Sorangium cellulosum</name>
    <name type="common">Polyangium cellulosum</name>
    <dbReference type="NCBI Taxonomy" id="56"/>
    <lineage>
        <taxon>Bacteria</taxon>
        <taxon>Pseudomonadati</taxon>
        <taxon>Myxococcota</taxon>
        <taxon>Polyangia</taxon>
        <taxon>Polyangiales</taxon>
        <taxon>Polyangiaceae</taxon>
        <taxon>Sorangium</taxon>
    </lineage>
</organism>
<feature type="chain" id="PRO_5020670681" description="PEGA domain-containing protein" evidence="3">
    <location>
        <begin position="29"/>
        <end position="365"/>
    </location>
</feature>
<keyword evidence="2" id="KW-0472">Membrane</keyword>
<feature type="transmembrane region" description="Helical" evidence="2">
    <location>
        <begin position="302"/>
        <end position="325"/>
    </location>
</feature>
<evidence type="ECO:0000313" key="4">
    <source>
        <dbReference type="EMBL" id="AUX35426.1"/>
    </source>
</evidence>
<evidence type="ECO:0000256" key="2">
    <source>
        <dbReference type="SAM" id="Phobius"/>
    </source>
</evidence>
<feature type="compositionally biased region" description="Pro residues" evidence="1">
    <location>
        <begin position="202"/>
        <end position="220"/>
    </location>
</feature>
<evidence type="ECO:0000256" key="1">
    <source>
        <dbReference type="SAM" id="MobiDB-lite"/>
    </source>
</evidence>
<sequence length="365" mass="37440">MHPPMRFAWSAPVVSGLLSIALTAPASAQPDTVAVAESLFNRGLADMLAGRHSKGCPALAESYRLDPRPGRLFTLAECEAQWGRIATAVARYNDFLALYSRMSEAEKLQQIERYKVAIEQRDTLAPLVPQLTLSLPDDAPAGTVVQRDGITLEGPALGIPLPVNPGEHVVTTRAPGGPLHEVRFTIDRSDAKTIALEVQLPPEAPPPDKPAARPPDPLGAPPANGAKGAAGAPQGSGPSGQRVLAYVAGGLAVSGLIVGSVTGWMALNESSRANKDCKDVGPGVAECDTAVAKAAGDRAKDLGTVSTIGFSAGAALAGAAVLLFLTEPSPSGPQASAARRLQAGTVSWSLLAGPSGGGVAVQSRW</sequence>
<keyword evidence="2" id="KW-0812">Transmembrane</keyword>
<dbReference type="SUPFAM" id="SSF48452">
    <property type="entry name" value="TPR-like"/>
    <property type="match status" value="1"/>
</dbReference>
<feature type="region of interest" description="Disordered" evidence="1">
    <location>
        <begin position="200"/>
        <end position="239"/>
    </location>
</feature>
<dbReference type="AlphaFoldDB" id="A0A4P2QYR3"/>
<feature type="transmembrane region" description="Helical" evidence="2">
    <location>
        <begin position="243"/>
        <end position="267"/>
    </location>
</feature>
<keyword evidence="2" id="KW-1133">Transmembrane helix</keyword>
<evidence type="ECO:0000256" key="3">
    <source>
        <dbReference type="SAM" id="SignalP"/>
    </source>
</evidence>
<keyword evidence="3" id="KW-0732">Signal</keyword>
<evidence type="ECO:0008006" key="6">
    <source>
        <dbReference type="Google" id="ProtNLM"/>
    </source>
</evidence>
<protein>
    <recommendedName>
        <fullName evidence="6">PEGA domain-containing protein</fullName>
    </recommendedName>
</protein>
<evidence type="ECO:0000313" key="5">
    <source>
        <dbReference type="Proteomes" id="UP000295497"/>
    </source>
</evidence>
<dbReference type="EMBL" id="CP012672">
    <property type="protein sequence ID" value="AUX35426.1"/>
    <property type="molecule type" value="Genomic_DNA"/>
</dbReference>
<feature type="compositionally biased region" description="Low complexity" evidence="1">
    <location>
        <begin position="221"/>
        <end position="239"/>
    </location>
</feature>
<name>A0A4P2QYR3_SORCE</name>
<feature type="signal peptide" evidence="3">
    <location>
        <begin position="1"/>
        <end position="28"/>
    </location>
</feature>
<proteinExistence type="predicted"/>
<gene>
    <name evidence="4" type="ORF">SOCE836_076180</name>
</gene>
<reference evidence="4 5" key="1">
    <citation type="submission" date="2015-09" db="EMBL/GenBank/DDBJ databases">
        <title>Sorangium comparison.</title>
        <authorList>
            <person name="Zaburannyi N."/>
            <person name="Bunk B."/>
            <person name="Overmann J."/>
            <person name="Mueller R."/>
        </authorList>
    </citation>
    <scope>NUCLEOTIDE SEQUENCE [LARGE SCALE GENOMIC DNA]</scope>
    <source>
        <strain evidence="4 5">So ce836</strain>
    </source>
</reference>